<dbReference type="InterPro" id="IPR038823">
    <property type="entry name" value="MED2_plant"/>
</dbReference>
<dbReference type="Gene3D" id="6.20.250.70">
    <property type="match status" value="1"/>
</dbReference>
<dbReference type="PANTHER" id="PTHR36407:SF1">
    <property type="entry name" value="MEDIATOR-ASSOCIATED PROTEIN 2"/>
    <property type="match status" value="1"/>
</dbReference>
<dbReference type="AlphaFoldDB" id="A0A2P6R005"/>
<gene>
    <name evidence="2" type="ORF">RchiOBHm_Chr4g0428761</name>
</gene>
<feature type="compositionally biased region" description="Low complexity" evidence="1">
    <location>
        <begin position="137"/>
        <end position="158"/>
    </location>
</feature>
<feature type="compositionally biased region" description="Polar residues" evidence="1">
    <location>
        <begin position="127"/>
        <end position="136"/>
    </location>
</feature>
<reference evidence="2 3" key="1">
    <citation type="journal article" date="2018" name="Nat. Genet.">
        <title>The Rosa genome provides new insights in the design of modern roses.</title>
        <authorList>
            <person name="Bendahmane M."/>
        </authorList>
    </citation>
    <scope>NUCLEOTIDE SEQUENCE [LARGE SCALE GENOMIC DNA]</scope>
    <source>
        <strain evidence="3">cv. Old Blush</strain>
    </source>
</reference>
<name>A0A2P6R005_ROSCH</name>
<dbReference type="OMA" id="DAKDEGY"/>
<dbReference type="EMBL" id="PDCK01000042">
    <property type="protein sequence ID" value="PRQ39761.1"/>
    <property type="molecule type" value="Genomic_DNA"/>
</dbReference>
<accession>A0A2P6R005</accession>
<comment type="caution">
    <text evidence="2">The sequence shown here is derived from an EMBL/GenBank/DDBJ whole genome shotgun (WGS) entry which is preliminary data.</text>
</comment>
<keyword evidence="3" id="KW-1185">Reference proteome</keyword>
<proteinExistence type="predicted"/>
<dbReference type="PANTHER" id="PTHR36407">
    <property type="entry name" value="MEDIATOR-ASSOCIATED PROTEIN 2"/>
    <property type="match status" value="1"/>
</dbReference>
<dbReference type="STRING" id="74649.A0A2P6R005"/>
<evidence type="ECO:0000313" key="3">
    <source>
        <dbReference type="Proteomes" id="UP000238479"/>
    </source>
</evidence>
<dbReference type="Gramene" id="PRQ39761">
    <property type="protein sequence ID" value="PRQ39761"/>
    <property type="gene ID" value="RchiOBHm_Chr4g0428761"/>
</dbReference>
<feature type="region of interest" description="Disordered" evidence="1">
    <location>
        <begin position="121"/>
        <end position="234"/>
    </location>
</feature>
<organism evidence="2 3">
    <name type="scientific">Rosa chinensis</name>
    <name type="common">China rose</name>
    <dbReference type="NCBI Taxonomy" id="74649"/>
    <lineage>
        <taxon>Eukaryota</taxon>
        <taxon>Viridiplantae</taxon>
        <taxon>Streptophyta</taxon>
        <taxon>Embryophyta</taxon>
        <taxon>Tracheophyta</taxon>
        <taxon>Spermatophyta</taxon>
        <taxon>Magnoliopsida</taxon>
        <taxon>eudicotyledons</taxon>
        <taxon>Gunneridae</taxon>
        <taxon>Pentapetalae</taxon>
        <taxon>rosids</taxon>
        <taxon>fabids</taxon>
        <taxon>Rosales</taxon>
        <taxon>Rosaceae</taxon>
        <taxon>Rosoideae</taxon>
        <taxon>Rosoideae incertae sedis</taxon>
        <taxon>Rosa</taxon>
    </lineage>
</organism>
<evidence type="ECO:0000313" key="2">
    <source>
        <dbReference type="EMBL" id="PRQ39761.1"/>
    </source>
</evidence>
<protein>
    <recommendedName>
        <fullName evidence="4">Mediator-associated protein</fullName>
    </recommendedName>
</protein>
<feature type="compositionally biased region" description="Low complexity" evidence="1">
    <location>
        <begin position="204"/>
        <end position="222"/>
    </location>
</feature>
<sequence>MEGYKPPADFEENAKDPLLDFNVNDSTELWLIQWPKNQNPDYDGKELSLQLHGDGKLGSFEGASGKEYDLVSSSTQQSNATVFVSSASGTKIAGKISRRVSLVHFPEPSELQERQELQMAKFRKKNQISSSMALTHSSQKTPSRSTRTTTTATPTQSTFQRSSRPINGRASSPHSSEHKSSVSEAGEQSQLRNKRHASPGGSHSGVTSSGQGRSSTTTSSGERSSKKIKEKHKR</sequence>
<dbReference type="OrthoDB" id="1892825at2759"/>
<evidence type="ECO:0008006" key="4">
    <source>
        <dbReference type="Google" id="ProtNLM"/>
    </source>
</evidence>
<dbReference type="Proteomes" id="UP000238479">
    <property type="component" value="Chromosome 4"/>
</dbReference>
<evidence type="ECO:0000256" key="1">
    <source>
        <dbReference type="SAM" id="MobiDB-lite"/>
    </source>
</evidence>